<protein>
    <submittedName>
        <fullName evidence="2">Uncharacterized protein</fullName>
    </submittedName>
</protein>
<evidence type="ECO:0000313" key="2">
    <source>
        <dbReference type="EMBL" id="NYI99885.1"/>
    </source>
</evidence>
<feature type="region of interest" description="Disordered" evidence="1">
    <location>
        <begin position="306"/>
        <end position="351"/>
    </location>
</feature>
<name>A0A853BYR4_9ACTN</name>
<gene>
    <name evidence="2" type="ORF">HNR19_000584</name>
</gene>
<evidence type="ECO:0000256" key="1">
    <source>
        <dbReference type="SAM" id="MobiDB-lite"/>
    </source>
</evidence>
<feature type="compositionally biased region" description="Basic and acidic residues" evidence="1">
    <location>
        <begin position="323"/>
        <end position="333"/>
    </location>
</feature>
<comment type="caution">
    <text evidence="2">The sequence shown here is derived from an EMBL/GenBank/DDBJ whole genome shotgun (WGS) entry which is preliminary data.</text>
</comment>
<reference evidence="2 3" key="1">
    <citation type="submission" date="2020-07" db="EMBL/GenBank/DDBJ databases">
        <title>Sequencing the genomes of 1000 actinobacteria strains.</title>
        <authorList>
            <person name="Klenk H.-P."/>
        </authorList>
    </citation>
    <scope>NUCLEOTIDE SEQUENCE [LARGE SCALE GENOMIC DNA]</scope>
    <source>
        <strain evidence="2 3">DSM 103833</strain>
    </source>
</reference>
<sequence>MSIAVLVPSDLTAVPAAVVELRPRVVARRVAALRQHLVERRDAEPQHARLLDIIREVLDRWEDVADADLHVWERYLGLLEEHAQAPHATAACAATANLVGLGLFAAPRDYLALADLAEMLGHERLARIQHRYGVPLESHPGLQLTTEALRSMLAEGLHERLARHPLTLGRLEAIDNACLRAAHALLLQGIDRDWSVPVLDSIDELVDIAENGTIVEWRHHMAMVTASAWAPYTGRLVEIAAESGHPHAAAVIAAIIDLCRDQSATEGDPVAHDMAPLAALSGAPDTEVARWAGADAPRPAYRRKWAPSRRMRRASEQAAAMVAERRAQREAAARRKNLRSIPGGRSRRAAV</sequence>
<dbReference type="EMBL" id="JACCFP010000001">
    <property type="protein sequence ID" value="NYI99885.1"/>
    <property type="molecule type" value="Genomic_DNA"/>
</dbReference>
<accession>A0A853BYR4</accession>
<keyword evidence="3" id="KW-1185">Reference proteome</keyword>
<dbReference type="Proteomes" id="UP000530424">
    <property type="component" value="Unassembled WGS sequence"/>
</dbReference>
<organism evidence="2 3">
    <name type="scientific">Nocardioides thalensis</name>
    <dbReference type="NCBI Taxonomy" id="1914755"/>
    <lineage>
        <taxon>Bacteria</taxon>
        <taxon>Bacillati</taxon>
        <taxon>Actinomycetota</taxon>
        <taxon>Actinomycetes</taxon>
        <taxon>Propionibacteriales</taxon>
        <taxon>Nocardioidaceae</taxon>
        <taxon>Nocardioides</taxon>
    </lineage>
</organism>
<dbReference type="RefSeq" id="WP_179666500.1">
    <property type="nucleotide sequence ID" value="NZ_JACCFP010000001.1"/>
</dbReference>
<proteinExistence type="predicted"/>
<dbReference type="AlphaFoldDB" id="A0A853BYR4"/>
<evidence type="ECO:0000313" key="3">
    <source>
        <dbReference type="Proteomes" id="UP000530424"/>
    </source>
</evidence>